<dbReference type="InterPro" id="IPR036589">
    <property type="entry name" value="HCY_dom_sf"/>
</dbReference>
<dbReference type="EMBL" id="JBEPLJ010000005">
    <property type="protein sequence ID" value="MET3585465.1"/>
    <property type="molecule type" value="Genomic_DNA"/>
</dbReference>
<dbReference type="Proteomes" id="UP001549031">
    <property type="component" value="Unassembled WGS sequence"/>
</dbReference>
<dbReference type="InterPro" id="IPR003726">
    <property type="entry name" value="HCY_dom"/>
</dbReference>
<dbReference type="EC" id="2.1.1.10" evidence="5"/>
<dbReference type="Gene3D" id="3.20.20.330">
    <property type="entry name" value="Homocysteine-binding-like domain"/>
    <property type="match status" value="1"/>
</dbReference>
<name>A0ABV2H4I3_9HYPH</name>
<sequence length="253" mass="27602">MAKYRSQLPQIIDSLFLADGGLETTLVFHEGLDLPCFASFPLLDDDDGRAKLSKYYEAYLRIARDSGLSFILDTPTWRANPDWGRELGYDAAALSDVNRRSVAYISTLRDSWERPGQEILLNGVIGPRGDGYKAGRMTAEEAEDYHALQISVLAETEADMVSAVTMNTVEEAIGIARAAKSNGMPCVVSFTAATDGRLATGTSLREAIEETDAATDGSPIYYMINCAHPSHFEDALARGEHWAMRIGGLRANA</sequence>
<gene>
    <name evidence="5" type="ORF">ABID21_001574</name>
</gene>
<evidence type="ECO:0000313" key="6">
    <source>
        <dbReference type="Proteomes" id="UP001549031"/>
    </source>
</evidence>
<proteinExistence type="predicted"/>
<protein>
    <submittedName>
        <fullName evidence="5">Homocysteine S-methyltransferase</fullName>
        <ecNumber evidence="5">2.1.1.10</ecNumber>
    </submittedName>
</protein>
<keyword evidence="6" id="KW-1185">Reference proteome</keyword>
<evidence type="ECO:0000256" key="1">
    <source>
        <dbReference type="ARBA" id="ARBA00022603"/>
    </source>
</evidence>
<feature type="domain" description="Hcy-binding" evidence="4">
    <location>
        <begin position="4"/>
        <end position="253"/>
    </location>
</feature>
<organism evidence="5 6">
    <name type="scientific">Pseudorhizobium tarimense</name>
    <dbReference type="NCBI Taxonomy" id="1079109"/>
    <lineage>
        <taxon>Bacteria</taxon>
        <taxon>Pseudomonadati</taxon>
        <taxon>Pseudomonadota</taxon>
        <taxon>Alphaproteobacteria</taxon>
        <taxon>Hyphomicrobiales</taxon>
        <taxon>Rhizobiaceae</taxon>
        <taxon>Rhizobium/Agrobacterium group</taxon>
        <taxon>Pseudorhizobium</taxon>
    </lineage>
</organism>
<dbReference type="PANTHER" id="PTHR11103">
    <property type="entry name" value="SLR1189 PROTEIN"/>
    <property type="match status" value="1"/>
</dbReference>
<evidence type="ECO:0000256" key="2">
    <source>
        <dbReference type="ARBA" id="ARBA00022679"/>
    </source>
</evidence>
<evidence type="ECO:0000256" key="3">
    <source>
        <dbReference type="PROSITE-ProRule" id="PRU00333"/>
    </source>
</evidence>
<comment type="caution">
    <text evidence="3">Lacks conserved residue(s) required for the propagation of feature annotation.</text>
</comment>
<reference evidence="5 6" key="1">
    <citation type="submission" date="2024-06" db="EMBL/GenBank/DDBJ databases">
        <title>Genomic Encyclopedia of Type Strains, Phase IV (KMG-IV): sequencing the most valuable type-strain genomes for metagenomic binning, comparative biology and taxonomic classification.</title>
        <authorList>
            <person name="Goeker M."/>
        </authorList>
    </citation>
    <scope>NUCLEOTIDE SEQUENCE [LARGE SCALE GENOMIC DNA]</scope>
    <source>
        <strain evidence="5 6">DSM 105042</strain>
    </source>
</reference>
<dbReference type="PROSITE" id="PS50970">
    <property type="entry name" value="HCY"/>
    <property type="match status" value="1"/>
</dbReference>
<dbReference type="GO" id="GO:0032259">
    <property type="term" value="P:methylation"/>
    <property type="evidence" value="ECO:0007669"/>
    <property type="project" value="UniProtKB-KW"/>
</dbReference>
<accession>A0ABV2H4I3</accession>
<keyword evidence="2 5" id="KW-0808">Transferase</keyword>
<dbReference type="Pfam" id="PF02574">
    <property type="entry name" value="S-methyl_trans"/>
    <property type="match status" value="1"/>
</dbReference>
<comment type="caution">
    <text evidence="5">The sequence shown here is derived from an EMBL/GenBank/DDBJ whole genome shotgun (WGS) entry which is preliminary data.</text>
</comment>
<evidence type="ECO:0000313" key="5">
    <source>
        <dbReference type="EMBL" id="MET3585465.1"/>
    </source>
</evidence>
<dbReference type="GO" id="GO:0008168">
    <property type="term" value="F:methyltransferase activity"/>
    <property type="evidence" value="ECO:0007669"/>
    <property type="project" value="UniProtKB-KW"/>
</dbReference>
<keyword evidence="1 5" id="KW-0489">Methyltransferase</keyword>
<evidence type="ECO:0000259" key="4">
    <source>
        <dbReference type="PROSITE" id="PS50970"/>
    </source>
</evidence>
<dbReference type="PANTHER" id="PTHR11103:SF18">
    <property type="entry name" value="SLR1189 PROTEIN"/>
    <property type="match status" value="1"/>
</dbReference>
<dbReference type="SUPFAM" id="SSF82282">
    <property type="entry name" value="Homocysteine S-methyltransferase"/>
    <property type="match status" value="1"/>
</dbReference>